<dbReference type="InParanoid" id="A0A0C3PHC1"/>
<reference evidence="1 2" key="1">
    <citation type="submission" date="2014-04" db="EMBL/GenBank/DDBJ databases">
        <authorList>
            <consortium name="DOE Joint Genome Institute"/>
            <person name="Kuo A."/>
            <person name="Kohler A."/>
            <person name="Costa M.D."/>
            <person name="Nagy L.G."/>
            <person name="Floudas D."/>
            <person name="Copeland A."/>
            <person name="Barry K.W."/>
            <person name="Cichocki N."/>
            <person name="Veneault-Fourrey C."/>
            <person name="LaButti K."/>
            <person name="Lindquist E.A."/>
            <person name="Lipzen A."/>
            <person name="Lundell T."/>
            <person name="Morin E."/>
            <person name="Murat C."/>
            <person name="Sun H."/>
            <person name="Tunlid A."/>
            <person name="Henrissat B."/>
            <person name="Grigoriev I.V."/>
            <person name="Hibbett D.S."/>
            <person name="Martin F."/>
            <person name="Nordberg H.P."/>
            <person name="Cantor M.N."/>
            <person name="Hua S.X."/>
        </authorList>
    </citation>
    <scope>NUCLEOTIDE SEQUENCE [LARGE SCALE GENOMIC DNA]</scope>
    <source>
        <strain evidence="1 2">Marx 270</strain>
    </source>
</reference>
<dbReference type="Proteomes" id="UP000054217">
    <property type="component" value="Unassembled WGS sequence"/>
</dbReference>
<organism evidence="1 2">
    <name type="scientific">Pisolithus tinctorius Marx 270</name>
    <dbReference type="NCBI Taxonomy" id="870435"/>
    <lineage>
        <taxon>Eukaryota</taxon>
        <taxon>Fungi</taxon>
        <taxon>Dikarya</taxon>
        <taxon>Basidiomycota</taxon>
        <taxon>Agaricomycotina</taxon>
        <taxon>Agaricomycetes</taxon>
        <taxon>Agaricomycetidae</taxon>
        <taxon>Boletales</taxon>
        <taxon>Sclerodermatineae</taxon>
        <taxon>Pisolithaceae</taxon>
        <taxon>Pisolithus</taxon>
    </lineage>
</organism>
<reference evidence="2" key="2">
    <citation type="submission" date="2015-01" db="EMBL/GenBank/DDBJ databases">
        <title>Evolutionary Origins and Diversification of the Mycorrhizal Mutualists.</title>
        <authorList>
            <consortium name="DOE Joint Genome Institute"/>
            <consortium name="Mycorrhizal Genomics Consortium"/>
            <person name="Kohler A."/>
            <person name="Kuo A."/>
            <person name="Nagy L.G."/>
            <person name="Floudas D."/>
            <person name="Copeland A."/>
            <person name="Barry K.W."/>
            <person name="Cichocki N."/>
            <person name="Veneault-Fourrey C."/>
            <person name="LaButti K."/>
            <person name="Lindquist E.A."/>
            <person name="Lipzen A."/>
            <person name="Lundell T."/>
            <person name="Morin E."/>
            <person name="Murat C."/>
            <person name="Riley R."/>
            <person name="Ohm R."/>
            <person name="Sun H."/>
            <person name="Tunlid A."/>
            <person name="Henrissat B."/>
            <person name="Grigoriev I.V."/>
            <person name="Hibbett D.S."/>
            <person name="Martin F."/>
        </authorList>
    </citation>
    <scope>NUCLEOTIDE SEQUENCE [LARGE SCALE GENOMIC DNA]</scope>
    <source>
        <strain evidence="2">Marx 270</strain>
    </source>
</reference>
<evidence type="ECO:0000313" key="2">
    <source>
        <dbReference type="Proteomes" id="UP000054217"/>
    </source>
</evidence>
<dbReference type="HOGENOM" id="CLU_2942735_0_0_1"/>
<name>A0A0C3PHC1_PISTI</name>
<evidence type="ECO:0000313" key="1">
    <source>
        <dbReference type="EMBL" id="KIO07836.1"/>
    </source>
</evidence>
<keyword evidence="2" id="KW-1185">Reference proteome</keyword>
<proteinExistence type="predicted"/>
<dbReference type="EMBL" id="KN831959">
    <property type="protein sequence ID" value="KIO07836.1"/>
    <property type="molecule type" value="Genomic_DNA"/>
</dbReference>
<protein>
    <submittedName>
        <fullName evidence="1">Uncharacterized protein</fullName>
    </submittedName>
</protein>
<sequence>MSELSLLQTKKEKVCGNKIIQYASQLANRAQVPLRMHRRYDSPPFVDESFQGGECCCHYR</sequence>
<accession>A0A0C3PHC1</accession>
<dbReference type="AlphaFoldDB" id="A0A0C3PHC1"/>
<gene>
    <name evidence="1" type="ORF">M404DRAFT_997983</name>
</gene>